<dbReference type="Proteomes" id="UP000244902">
    <property type="component" value="Chromosome"/>
</dbReference>
<dbReference type="Pfam" id="PF00440">
    <property type="entry name" value="TetR_N"/>
    <property type="match status" value="1"/>
</dbReference>
<dbReference type="GO" id="GO:0003700">
    <property type="term" value="F:DNA-binding transcription factor activity"/>
    <property type="evidence" value="ECO:0007669"/>
    <property type="project" value="TreeGrafter"/>
</dbReference>
<accession>A0A2U8H678</accession>
<evidence type="ECO:0000259" key="3">
    <source>
        <dbReference type="PROSITE" id="PS50977"/>
    </source>
</evidence>
<dbReference type="RefSeq" id="WP_108975873.1">
    <property type="nucleotide sequence ID" value="NZ_CP022188.1"/>
</dbReference>
<dbReference type="InterPro" id="IPR001647">
    <property type="entry name" value="HTH_TetR"/>
</dbReference>
<reference evidence="4 5" key="1">
    <citation type="submission" date="2017-06" db="EMBL/GenBank/DDBJ databases">
        <title>Azoarcus sp. TSNA42 complete genome sequence.</title>
        <authorList>
            <person name="Woo J.-H."/>
            <person name="Kim H.-S."/>
        </authorList>
    </citation>
    <scope>NUCLEOTIDE SEQUENCE [LARGE SCALE GENOMIC DNA]</scope>
    <source>
        <strain evidence="4 5">TSNA42</strain>
    </source>
</reference>
<evidence type="ECO:0000256" key="2">
    <source>
        <dbReference type="PROSITE-ProRule" id="PRU00335"/>
    </source>
</evidence>
<dbReference type="PANTHER" id="PTHR30055">
    <property type="entry name" value="HTH-TYPE TRANSCRIPTIONAL REGULATOR RUTR"/>
    <property type="match status" value="1"/>
</dbReference>
<evidence type="ECO:0000313" key="4">
    <source>
        <dbReference type="EMBL" id="AWI81457.1"/>
    </source>
</evidence>
<dbReference type="Pfam" id="PF17932">
    <property type="entry name" value="TetR_C_24"/>
    <property type="match status" value="1"/>
</dbReference>
<sequence length="304" mass="34001">MNQASPRTDHPADSREIERAVLDFARNEPELGQAAVAERLRVAGMQISASGVRYLWQKHGLETAVKRLQALAGNDGGGIDALTENQRRLLERGELTARLARGEPEGSSNADHSADSTSELLDRRQMILTAAAELFSEQGYDRSSIRDIARRVGLLPGSVYHYFPSKDELYLEIHREGFKRVLDRAQAAAKEGIDPWDRLRRACEVHVSGIVEGSPVDRITGHSLSFSGNKDLLAKIQPYRESYEDVFRSLIKSLPLAPGTDRSLLRLFLFGGMNWIYLWYREGGRTPKDIADAMVDMLRRGVQA</sequence>
<gene>
    <name evidence="4" type="ORF">CEW87_20060</name>
</gene>
<dbReference type="Gene3D" id="1.10.10.60">
    <property type="entry name" value="Homeodomain-like"/>
    <property type="match status" value="1"/>
</dbReference>
<keyword evidence="1 2" id="KW-0238">DNA-binding</keyword>
<dbReference type="PRINTS" id="PR00455">
    <property type="entry name" value="HTHTETR"/>
</dbReference>
<feature type="DNA-binding region" description="H-T-H motif" evidence="2">
    <location>
        <begin position="144"/>
        <end position="163"/>
    </location>
</feature>
<dbReference type="SUPFAM" id="SSF46689">
    <property type="entry name" value="Homeodomain-like"/>
    <property type="match status" value="1"/>
</dbReference>
<dbReference type="GO" id="GO:0000976">
    <property type="term" value="F:transcription cis-regulatory region binding"/>
    <property type="evidence" value="ECO:0007669"/>
    <property type="project" value="TreeGrafter"/>
</dbReference>
<dbReference type="AlphaFoldDB" id="A0A2U8H678"/>
<evidence type="ECO:0000313" key="5">
    <source>
        <dbReference type="Proteomes" id="UP000244902"/>
    </source>
</evidence>
<dbReference type="InterPro" id="IPR041490">
    <property type="entry name" value="KstR2_TetR_C"/>
</dbReference>
<proteinExistence type="predicted"/>
<dbReference type="InterPro" id="IPR050109">
    <property type="entry name" value="HTH-type_TetR-like_transc_reg"/>
</dbReference>
<name>A0A2U8H678_9RHOO</name>
<dbReference type="SUPFAM" id="SSF48498">
    <property type="entry name" value="Tetracyclin repressor-like, C-terminal domain"/>
    <property type="match status" value="1"/>
</dbReference>
<evidence type="ECO:0000256" key="1">
    <source>
        <dbReference type="ARBA" id="ARBA00023125"/>
    </source>
</evidence>
<organism evidence="4 5">
    <name type="scientific">Parazoarcus communis</name>
    <dbReference type="NCBI Taxonomy" id="41977"/>
    <lineage>
        <taxon>Bacteria</taxon>
        <taxon>Pseudomonadati</taxon>
        <taxon>Pseudomonadota</taxon>
        <taxon>Betaproteobacteria</taxon>
        <taxon>Rhodocyclales</taxon>
        <taxon>Zoogloeaceae</taxon>
        <taxon>Parazoarcus</taxon>
    </lineage>
</organism>
<dbReference type="PROSITE" id="PS50977">
    <property type="entry name" value="HTH_TETR_2"/>
    <property type="match status" value="1"/>
</dbReference>
<dbReference type="OrthoDB" id="5523834at2"/>
<dbReference type="PANTHER" id="PTHR30055:SF226">
    <property type="entry name" value="HTH-TYPE TRANSCRIPTIONAL REGULATOR PKSA"/>
    <property type="match status" value="1"/>
</dbReference>
<dbReference type="EMBL" id="CP022188">
    <property type="protein sequence ID" value="AWI81457.1"/>
    <property type="molecule type" value="Genomic_DNA"/>
</dbReference>
<feature type="domain" description="HTH tetR-type" evidence="3">
    <location>
        <begin position="121"/>
        <end position="181"/>
    </location>
</feature>
<protein>
    <submittedName>
        <fullName evidence="4">TetR family transcriptional regulator</fullName>
    </submittedName>
</protein>
<dbReference type="InterPro" id="IPR009057">
    <property type="entry name" value="Homeodomain-like_sf"/>
</dbReference>
<dbReference type="InterPro" id="IPR036271">
    <property type="entry name" value="Tet_transcr_reg_TetR-rel_C_sf"/>
</dbReference>
<dbReference type="Gene3D" id="1.10.357.10">
    <property type="entry name" value="Tetracycline Repressor, domain 2"/>
    <property type="match status" value="1"/>
</dbReference>